<keyword evidence="5" id="KW-0156">Chromatin regulator</keyword>
<sequence>MTATTATASSLTPPTFAANRFFEQFDSDFLNLNHRQVSLNLSEQRSEQIKDDNLQPWKSFEPMTRVHSPARVSYYFPKGVGEYHFGKGHPMKPHRLTILNHLVAGYGLHNHMDYHSPRMASRQELETFHSESYLDYLERNNIRIGKTVDENPNSTKVQQNSNNSITTTATTTTGEDCPMFDGIYDFCRQYAGSSLMASRKLNLGSSDITINWSGGLHHAKKSEASGFCYVNDIVIAIIELLRIHPRVLYIDIDIHHGDGVQEAFYLSNRVCTVSFHKYNGEFFPGTGTIEEIGYGLGKNFSYNLPLSDGIDNESYVNLFKSVMEPIVTSFRPSVIVLQCGADSLGCDRLGGFNISIAAHGECVRFIKAFRIPLLVLGGGGYTARNVARCWTYETSILVSDTCPSISNNLPSTAYDSIFKDEPKLHVNLVSKADNSNSKKTLESLRISILERLRYMHGAPSVQMQQIPPSLSQWLEDEEEILEKERERLADERLNTSNNNSVSTGALLDYFPSSSSRLPATTTSAAAASNSNGSNDLGSSALKGIAPTRNRANLGSNNPVSSRKRNNQTFNIINNNNNNRNNNLENNTSLEATGSREESSKTNNLDE</sequence>
<dbReference type="InterPro" id="IPR003084">
    <property type="entry name" value="HDAC_I/II"/>
</dbReference>
<dbReference type="PRINTS" id="PR01271">
    <property type="entry name" value="HISDACETLASE"/>
</dbReference>
<keyword evidence="6" id="KW-0805">Transcription regulation</keyword>
<evidence type="ECO:0000256" key="3">
    <source>
        <dbReference type="ARBA" id="ARBA00012111"/>
    </source>
</evidence>
<evidence type="ECO:0000256" key="7">
    <source>
        <dbReference type="ARBA" id="ARBA00023163"/>
    </source>
</evidence>
<dbReference type="GO" id="GO:0040029">
    <property type="term" value="P:epigenetic regulation of gene expression"/>
    <property type="evidence" value="ECO:0007669"/>
    <property type="project" value="TreeGrafter"/>
</dbReference>
<evidence type="ECO:0000256" key="5">
    <source>
        <dbReference type="ARBA" id="ARBA00022853"/>
    </source>
</evidence>
<keyword evidence="9" id="KW-0175">Coiled coil</keyword>
<dbReference type="SUPFAM" id="SSF52768">
    <property type="entry name" value="Arginase/deacetylase"/>
    <property type="match status" value="1"/>
</dbReference>
<dbReference type="InterPro" id="IPR023696">
    <property type="entry name" value="Ureohydrolase_dom_sf"/>
</dbReference>
<dbReference type="PANTHER" id="PTHR10625:SF36">
    <property type="entry name" value="HISTONE DEACETYLASE 3"/>
    <property type="match status" value="1"/>
</dbReference>
<feature type="compositionally biased region" description="Polar residues" evidence="10">
    <location>
        <begin position="549"/>
        <end position="560"/>
    </location>
</feature>
<evidence type="ECO:0000256" key="9">
    <source>
        <dbReference type="SAM" id="Coils"/>
    </source>
</evidence>
<keyword evidence="4" id="KW-0378">Hydrolase</keyword>
<dbReference type="GO" id="GO:0141221">
    <property type="term" value="F:histone deacetylase activity, hydrolytic mechanism"/>
    <property type="evidence" value="ECO:0007669"/>
    <property type="project" value="UniProtKB-EC"/>
</dbReference>
<proteinExistence type="inferred from homology"/>
<evidence type="ECO:0000313" key="12">
    <source>
        <dbReference type="EMBL" id="CAH7690083.1"/>
    </source>
</evidence>
<dbReference type="GO" id="GO:0070210">
    <property type="term" value="C:Rpd3L-Expanded complex"/>
    <property type="evidence" value="ECO:0007669"/>
    <property type="project" value="TreeGrafter"/>
</dbReference>
<feature type="compositionally biased region" description="Low complexity" evidence="10">
    <location>
        <begin position="514"/>
        <end position="541"/>
    </location>
</feature>
<gene>
    <name evidence="12" type="ORF">PPACK8108_LOCUS25322</name>
</gene>
<dbReference type="InterPro" id="IPR023801">
    <property type="entry name" value="His_deacetylse_dom"/>
</dbReference>
<dbReference type="EC" id="3.5.1.98" evidence="3"/>
<dbReference type="InterPro" id="IPR000286">
    <property type="entry name" value="HDACs"/>
</dbReference>
<name>A0AAV0BRM9_PHAPC</name>
<dbReference type="Gene3D" id="3.40.800.20">
    <property type="entry name" value="Histone deacetylase domain"/>
    <property type="match status" value="1"/>
</dbReference>
<dbReference type="EMBL" id="CALTRL010006197">
    <property type="protein sequence ID" value="CAH7690083.1"/>
    <property type="molecule type" value="Genomic_DNA"/>
</dbReference>
<protein>
    <recommendedName>
        <fullName evidence="3">histone deacetylase</fullName>
        <ecNumber evidence="3">3.5.1.98</ecNumber>
    </recommendedName>
</protein>
<dbReference type="Pfam" id="PF00850">
    <property type="entry name" value="Hist_deacetyl"/>
    <property type="match status" value="1"/>
</dbReference>
<feature type="domain" description="Histone deacetylase" evidence="11">
    <location>
        <begin position="89"/>
        <end position="396"/>
    </location>
</feature>
<dbReference type="PRINTS" id="PR01270">
    <property type="entry name" value="HDASUPER"/>
</dbReference>
<dbReference type="AlphaFoldDB" id="A0AAV0BRM9"/>
<feature type="region of interest" description="Disordered" evidence="10">
    <location>
        <begin position="514"/>
        <end position="606"/>
    </location>
</feature>
<accession>A0AAV0BRM9</accession>
<evidence type="ECO:0000256" key="1">
    <source>
        <dbReference type="ARBA" id="ARBA00004123"/>
    </source>
</evidence>
<evidence type="ECO:0000313" key="13">
    <source>
        <dbReference type="Proteomes" id="UP001153365"/>
    </source>
</evidence>
<reference evidence="12" key="1">
    <citation type="submission" date="2022-06" db="EMBL/GenBank/DDBJ databases">
        <authorList>
            <consortium name="SYNGENTA / RWTH Aachen University"/>
        </authorList>
    </citation>
    <scope>NUCLEOTIDE SEQUENCE</scope>
</reference>
<keyword evidence="13" id="KW-1185">Reference proteome</keyword>
<dbReference type="InterPro" id="IPR037138">
    <property type="entry name" value="His_deacetylse_dom_sf"/>
</dbReference>
<evidence type="ECO:0000256" key="2">
    <source>
        <dbReference type="ARBA" id="ARBA00006457"/>
    </source>
</evidence>
<feature type="coiled-coil region" evidence="9">
    <location>
        <begin position="471"/>
        <end position="498"/>
    </location>
</feature>
<evidence type="ECO:0000256" key="10">
    <source>
        <dbReference type="SAM" id="MobiDB-lite"/>
    </source>
</evidence>
<organism evidence="12 13">
    <name type="scientific">Phakopsora pachyrhizi</name>
    <name type="common">Asian soybean rust disease fungus</name>
    <dbReference type="NCBI Taxonomy" id="170000"/>
    <lineage>
        <taxon>Eukaryota</taxon>
        <taxon>Fungi</taxon>
        <taxon>Dikarya</taxon>
        <taxon>Basidiomycota</taxon>
        <taxon>Pucciniomycotina</taxon>
        <taxon>Pucciniomycetes</taxon>
        <taxon>Pucciniales</taxon>
        <taxon>Phakopsoraceae</taxon>
        <taxon>Phakopsora</taxon>
    </lineage>
</organism>
<comment type="subcellular location">
    <subcellularLocation>
        <location evidence="1">Nucleus</location>
    </subcellularLocation>
</comment>
<feature type="compositionally biased region" description="Low complexity" evidence="10">
    <location>
        <begin position="566"/>
        <end position="586"/>
    </location>
</feature>
<dbReference type="Proteomes" id="UP001153365">
    <property type="component" value="Unassembled WGS sequence"/>
</dbReference>
<dbReference type="FunFam" id="3.40.800.20:FF:000017">
    <property type="entry name" value="Histone deacetylase"/>
    <property type="match status" value="1"/>
</dbReference>
<evidence type="ECO:0000256" key="8">
    <source>
        <dbReference type="ARBA" id="ARBA00023242"/>
    </source>
</evidence>
<keyword evidence="8" id="KW-0539">Nucleus</keyword>
<evidence type="ECO:0000256" key="4">
    <source>
        <dbReference type="ARBA" id="ARBA00022801"/>
    </source>
</evidence>
<comment type="similarity">
    <text evidence="2">Belongs to the histone deacetylase family. HD type 1 subfamily.</text>
</comment>
<keyword evidence="7" id="KW-0804">Transcription</keyword>
<dbReference type="PANTHER" id="PTHR10625">
    <property type="entry name" value="HISTONE DEACETYLASE HDAC1-RELATED"/>
    <property type="match status" value="1"/>
</dbReference>
<evidence type="ECO:0000256" key="6">
    <source>
        <dbReference type="ARBA" id="ARBA00023015"/>
    </source>
</evidence>
<comment type="caution">
    <text evidence="12">The sequence shown here is derived from an EMBL/GenBank/DDBJ whole genome shotgun (WGS) entry which is preliminary data.</text>
</comment>
<evidence type="ECO:0000259" key="11">
    <source>
        <dbReference type="Pfam" id="PF00850"/>
    </source>
</evidence>